<dbReference type="PANTHER" id="PTHR11360">
    <property type="entry name" value="MONOCARBOXYLATE TRANSPORTER"/>
    <property type="match status" value="1"/>
</dbReference>
<dbReference type="GO" id="GO:0022857">
    <property type="term" value="F:transmembrane transporter activity"/>
    <property type="evidence" value="ECO:0007669"/>
    <property type="project" value="InterPro"/>
</dbReference>
<name>A0A0R3VWA9_TAEAS</name>
<dbReference type="Pfam" id="PF07690">
    <property type="entry name" value="MFS_1"/>
    <property type="match status" value="1"/>
</dbReference>
<evidence type="ECO:0000256" key="1">
    <source>
        <dbReference type="SAM" id="Phobius"/>
    </source>
</evidence>
<dbReference type="AlphaFoldDB" id="A0A0R3VWA9"/>
<dbReference type="PANTHER" id="PTHR11360:SF284">
    <property type="entry name" value="EG:103B4.3 PROTEIN-RELATED"/>
    <property type="match status" value="1"/>
</dbReference>
<keyword evidence="1" id="KW-0812">Transmembrane</keyword>
<reference evidence="2 3" key="2">
    <citation type="submission" date="2018-11" db="EMBL/GenBank/DDBJ databases">
        <authorList>
            <consortium name="Pathogen Informatics"/>
        </authorList>
    </citation>
    <scope>NUCLEOTIDE SEQUENCE [LARGE SCALE GENOMIC DNA]</scope>
</reference>
<keyword evidence="1" id="KW-1133">Transmembrane helix</keyword>
<keyword evidence="3" id="KW-1185">Reference proteome</keyword>
<reference evidence="4" key="1">
    <citation type="submission" date="2017-02" db="UniProtKB">
        <authorList>
            <consortium name="WormBaseParasite"/>
        </authorList>
    </citation>
    <scope>IDENTIFICATION</scope>
</reference>
<feature type="transmembrane region" description="Helical" evidence="1">
    <location>
        <begin position="12"/>
        <end position="32"/>
    </location>
</feature>
<feature type="transmembrane region" description="Helical" evidence="1">
    <location>
        <begin position="69"/>
        <end position="88"/>
    </location>
</feature>
<sequence length="352" mass="37714">MEAFQDEFEAPTAIFTLTGGIIYMLMFILSLPNHFVVQRIGDRAVVMIGGVCACISLLVASIAPTVTVWAIAIGGGVGFSFSCVYFNIFSVIGRCFREKLGLANGLSVAGVSVGQMAFPSFVTFVLQRYGVRSGTLIMSAFSLHLCVTAALMPRHVVEAIMETDIAVSSSSISRRMEEEEEEPFSSVVPSPLGGSADDIETKEIDSMLQHRDDVSVTCSQSSVKGHNGARLATALLIVYVIGKVFSDNGDVGISFIAPPYGSQIGFSAHTTNLAIAVAGVVDLFSRLFFGWLTDKPMCKGRRGTFLAATWIVESAVAMTFGQITGIGWIPKTLSSLSKQRVRETSPSGRCFL</sequence>
<organism evidence="4">
    <name type="scientific">Taenia asiatica</name>
    <name type="common">Asian tapeworm</name>
    <dbReference type="NCBI Taxonomy" id="60517"/>
    <lineage>
        <taxon>Eukaryota</taxon>
        <taxon>Metazoa</taxon>
        <taxon>Spiralia</taxon>
        <taxon>Lophotrochozoa</taxon>
        <taxon>Platyhelminthes</taxon>
        <taxon>Cestoda</taxon>
        <taxon>Eucestoda</taxon>
        <taxon>Cyclophyllidea</taxon>
        <taxon>Taeniidae</taxon>
        <taxon>Taenia</taxon>
    </lineage>
</organism>
<feature type="transmembrane region" description="Helical" evidence="1">
    <location>
        <begin position="44"/>
        <end position="63"/>
    </location>
</feature>
<dbReference type="SUPFAM" id="SSF103473">
    <property type="entry name" value="MFS general substrate transporter"/>
    <property type="match status" value="1"/>
</dbReference>
<evidence type="ECO:0000313" key="4">
    <source>
        <dbReference type="WBParaSite" id="TASK_0000170301-mRNA-1"/>
    </source>
</evidence>
<dbReference type="OrthoDB" id="6509908at2759"/>
<protein>
    <submittedName>
        <fullName evidence="4">MFS domain-containing protein</fullName>
    </submittedName>
</protein>
<evidence type="ECO:0000313" key="3">
    <source>
        <dbReference type="Proteomes" id="UP000282613"/>
    </source>
</evidence>
<evidence type="ECO:0000313" key="2">
    <source>
        <dbReference type="EMBL" id="VDK23521.1"/>
    </source>
</evidence>
<dbReference type="EMBL" id="UYRS01000530">
    <property type="protein sequence ID" value="VDK23521.1"/>
    <property type="molecule type" value="Genomic_DNA"/>
</dbReference>
<dbReference type="WBParaSite" id="TASK_0000170301-mRNA-1">
    <property type="protein sequence ID" value="TASK_0000170301-mRNA-1"/>
    <property type="gene ID" value="TASK_0000170301"/>
</dbReference>
<keyword evidence="1" id="KW-0472">Membrane</keyword>
<feature type="transmembrane region" description="Helical" evidence="1">
    <location>
        <begin position="134"/>
        <end position="152"/>
    </location>
</feature>
<feature type="transmembrane region" description="Helical" evidence="1">
    <location>
        <begin position="305"/>
        <end position="329"/>
    </location>
</feature>
<accession>A0A0R3VWA9</accession>
<dbReference type="InterPro" id="IPR050327">
    <property type="entry name" value="Proton-linked_MCT"/>
</dbReference>
<gene>
    <name evidence="2" type="ORF">TASK_LOCUS1704</name>
</gene>
<feature type="transmembrane region" description="Helical" evidence="1">
    <location>
        <begin position="229"/>
        <end position="246"/>
    </location>
</feature>
<dbReference type="Proteomes" id="UP000282613">
    <property type="component" value="Unassembled WGS sequence"/>
</dbReference>
<feature type="transmembrane region" description="Helical" evidence="1">
    <location>
        <begin position="100"/>
        <end position="122"/>
    </location>
</feature>
<proteinExistence type="predicted"/>
<feature type="transmembrane region" description="Helical" evidence="1">
    <location>
        <begin position="266"/>
        <end position="284"/>
    </location>
</feature>
<dbReference type="InterPro" id="IPR036259">
    <property type="entry name" value="MFS_trans_sf"/>
</dbReference>
<dbReference type="InterPro" id="IPR011701">
    <property type="entry name" value="MFS"/>
</dbReference>
<dbReference type="Gene3D" id="1.20.1250.20">
    <property type="entry name" value="MFS general substrate transporter like domains"/>
    <property type="match status" value="1"/>
</dbReference>